<dbReference type="CDD" id="cd04618">
    <property type="entry name" value="CBS_euAMPK_gamma-like_repeat1"/>
    <property type="match status" value="1"/>
</dbReference>
<evidence type="ECO:0000256" key="1">
    <source>
        <dbReference type="ARBA" id="ARBA00006750"/>
    </source>
</evidence>
<sequence>MTDNESCTSTESQGSNDILAFRSPSLSAEAAKECDEDVPVEEKTCQELSRRFSLLPTWKMFRSSRKAALEKSSESLVSSIPSPRCRMEMSPKKLGNFLFEQFRPRSKSDAQAPTPAHAEAIRAAVERSSATKGSVGRGGSRRARPQQRGCHLTALAAPATAPRTQSVVQPIYIKVDEPQVLQPCAPSLFSDALYTGRRRLTETIAGERRRGIHNWGREASGPPSFVEPRKVCSRRRLSEPATEQLSTHRPVTANIYGRLPMDYCLRSDQPVFLIGSNKSEVGGALASQLAAGVHSPRLYVVENKEQIYSHFIKSHHCYDLIPTSTKLVVFDTELSVKKAFFALVYNSVRAAPLWESNAQQFIGMLTITDFITILHKYYKSGEDDIKGLEEHRICSWREELKRSGKLQPLCTVNVTASLIEAVKLLCDKKVHRLPVVDSTTGNILYILTHKRILRFLYLYMNDLPQPSFMSKSPKELGIGTWSNIHTVKKDTKLIEVLRKFLELRISALPVIDDDNRVVDIYAKFDVINLAADKAYNNLDVTVQEALKHRSAWFEGVHSCKVGDSMSVFVDTLVKSEVHRLVVTDDDNRVQGVVSLSDILAFIVLHPEALATSEQENNCGIAEHDEAMDVAN</sequence>
<evidence type="ECO:0000259" key="7">
    <source>
        <dbReference type="PROSITE" id="PS51371"/>
    </source>
</evidence>
<dbReference type="GO" id="GO:0005634">
    <property type="term" value="C:nucleus"/>
    <property type="evidence" value="ECO:0007669"/>
    <property type="project" value="TreeGrafter"/>
</dbReference>
<proteinExistence type="inferred from homology"/>
<feature type="domain" description="CBS" evidence="7">
    <location>
        <begin position="552"/>
        <end position="609"/>
    </location>
</feature>
<feature type="region of interest" description="Disordered" evidence="6">
    <location>
        <begin position="124"/>
        <end position="148"/>
    </location>
</feature>
<keyword evidence="2" id="KW-0677">Repeat</keyword>
<dbReference type="Gene3D" id="3.10.580.10">
    <property type="entry name" value="CBS-domain"/>
    <property type="match status" value="2"/>
</dbReference>
<dbReference type="PANTHER" id="PTHR13780">
    <property type="entry name" value="AMP-ACTIVATED PROTEIN KINASE, GAMMA REGULATORY SUBUNIT"/>
    <property type="match status" value="1"/>
</dbReference>
<accession>A0A5S6QNT5</accession>
<name>A0A5S6QNT5_TRIMR</name>
<dbReference type="InterPro" id="IPR000644">
    <property type="entry name" value="CBS_dom"/>
</dbReference>
<feature type="domain" description="CBS" evidence="7">
    <location>
        <begin position="405"/>
        <end position="463"/>
    </location>
</feature>
<dbReference type="InterPro" id="IPR050511">
    <property type="entry name" value="AMPK_gamma/SDS23_families"/>
</dbReference>
<dbReference type="GO" id="GO:0005737">
    <property type="term" value="C:cytoplasm"/>
    <property type="evidence" value="ECO:0007669"/>
    <property type="project" value="TreeGrafter"/>
</dbReference>
<evidence type="ECO:0000313" key="8">
    <source>
        <dbReference type="Proteomes" id="UP000046395"/>
    </source>
</evidence>
<evidence type="ECO:0000256" key="2">
    <source>
        <dbReference type="ARBA" id="ARBA00022737"/>
    </source>
</evidence>
<dbReference type="Proteomes" id="UP000046395">
    <property type="component" value="Unassembled WGS sequence"/>
</dbReference>
<dbReference type="CDD" id="cd04641">
    <property type="entry name" value="CBS_euAMPK_gamma-like_repeat2"/>
    <property type="match status" value="1"/>
</dbReference>
<keyword evidence="3 5" id="KW-0129">CBS domain</keyword>
<organism evidence="8 9">
    <name type="scientific">Trichuris muris</name>
    <name type="common">Mouse whipworm</name>
    <dbReference type="NCBI Taxonomy" id="70415"/>
    <lineage>
        <taxon>Eukaryota</taxon>
        <taxon>Metazoa</taxon>
        <taxon>Ecdysozoa</taxon>
        <taxon>Nematoda</taxon>
        <taxon>Enoplea</taxon>
        <taxon>Dorylaimia</taxon>
        <taxon>Trichinellida</taxon>
        <taxon>Trichuridae</taxon>
        <taxon>Trichuris</taxon>
    </lineage>
</organism>
<evidence type="ECO:0000256" key="4">
    <source>
        <dbReference type="ARBA" id="ARBA00025878"/>
    </source>
</evidence>
<comment type="subunit">
    <text evidence="4">AMPK is a heterotrimer of an alpha catalytic subunit (PRKAA1 or PRKAA2), a beta (PRKAB1 or PRKAB2) and a gamma non-catalytic subunits (PRKAG1, PRKAG2 or PRKAG3). Interacts with FNIP1 and FNIP2.</text>
</comment>
<dbReference type="GO" id="GO:0016208">
    <property type="term" value="F:AMP binding"/>
    <property type="evidence" value="ECO:0007669"/>
    <property type="project" value="TreeGrafter"/>
</dbReference>
<evidence type="ECO:0000256" key="6">
    <source>
        <dbReference type="SAM" id="MobiDB-lite"/>
    </source>
</evidence>
<dbReference type="STRING" id="70415.A0A5S6QNT5"/>
<reference evidence="9" key="3">
    <citation type="submission" date="2019-12" db="UniProtKB">
        <authorList>
            <consortium name="WormBaseParasite"/>
        </authorList>
    </citation>
    <scope>IDENTIFICATION</scope>
</reference>
<dbReference type="WBParaSite" id="TMUE_2000008895.1">
    <property type="protein sequence ID" value="TMUE_2000008895.1"/>
    <property type="gene ID" value="WBGene00290002"/>
</dbReference>
<dbReference type="WBParaSite" id="TMUE_2000008895.2">
    <property type="protein sequence ID" value="TMUE_2000008895.2"/>
    <property type="gene ID" value="WBGene00290002"/>
</dbReference>
<dbReference type="WBParaSite" id="TMUE_2000008895.3">
    <property type="protein sequence ID" value="TMUE_2000008895.3"/>
    <property type="gene ID" value="WBGene00290002"/>
</dbReference>
<dbReference type="GO" id="GO:0019901">
    <property type="term" value="F:protein kinase binding"/>
    <property type="evidence" value="ECO:0007669"/>
    <property type="project" value="TreeGrafter"/>
</dbReference>
<evidence type="ECO:0000313" key="9">
    <source>
        <dbReference type="WBParaSite" id="TMUE_2000008895.1"/>
    </source>
</evidence>
<feature type="compositionally biased region" description="Polar residues" evidence="6">
    <location>
        <begin position="1"/>
        <end position="16"/>
    </location>
</feature>
<reference evidence="8" key="2">
    <citation type="submission" date="2014-03" db="EMBL/GenBank/DDBJ databases">
        <title>The whipworm genome and dual-species transcriptomics of an intimate host-pathogen interaction.</title>
        <authorList>
            <person name="Foth B.J."/>
            <person name="Tsai I.J."/>
            <person name="Reid A.J."/>
            <person name="Bancroft A.J."/>
            <person name="Nichol S."/>
            <person name="Tracey A."/>
            <person name="Holroyd N."/>
            <person name="Cotton J.A."/>
            <person name="Stanley E.J."/>
            <person name="Zarowiecki M."/>
            <person name="Liu J.Z."/>
            <person name="Huckvale T."/>
            <person name="Cooper P.J."/>
            <person name="Grencis R.K."/>
            <person name="Berriman M."/>
        </authorList>
    </citation>
    <scope>NUCLEOTIDE SEQUENCE [LARGE SCALE GENOMIC DNA]</scope>
    <source>
        <strain evidence="8">Edinburgh</strain>
    </source>
</reference>
<feature type="domain" description="CBS" evidence="7">
    <location>
        <begin position="323"/>
        <end position="385"/>
    </location>
</feature>
<keyword evidence="8" id="KW-1185">Reference proteome</keyword>
<feature type="region of interest" description="Disordered" evidence="6">
    <location>
        <begin position="1"/>
        <end position="20"/>
    </location>
</feature>
<dbReference type="SUPFAM" id="SSF54631">
    <property type="entry name" value="CBS-domain pair"/>
    <property type="match status" value="2"/>
</dbReference>
<evidence type="ECO:0000256" key="3">
    <source>
        <dbReference type="ARBA" id="ARBA00023122"/>
    </source>
</evidence>
<feature type="domain" description="CBS" evidence="7">
    <location>
        <begin position="478"/>
        <end position="540"/>
    </location>
</feature>
<dbReference type="WBParaSite" id="TMUE_2000008895.4">
    <property type="protein sequence ID" value="TMUE_2000008895.4"/>
    <property type="gene ID" value="WBGene00290002"/>
</dbReference>
<protein>
    <submittedName>
        <fullName evidence="9">CBS domain-containing protein</fullName>
    </submittedName>
</protein>
<dbReference type="PROSITE" id="PS51371">
    <property type="entry name" value="CBS"/>
    <property type="match status" value="4"/>
</dbReference>
<dbReference type="PANTHER" id="PTHR13780:SF35">
    <property type="entry name" value="LD22662P"/>
    <property type="match status" value="1"/>
</dbReference>
<dbReference type="GO" id="GO:0019887">
    <property type="term" value="F:protein kinase regulator activity"/>
    <property type="evidence" value="ECO:0007669"/>
    <property type="project" value="TreeGrafter"/>
</dbReference>
<dbReference type="Pfam" id="PF00571">
    <property type="entry name" value="CBS"/>
    <property type="match status" value="4"/>
</dbReference>
<reference evidence="8" key="1">
    <citation type="submission" date="2013-11" db="EMBL/GenBank/DDBJ databases">
        <authorList>
            <person name="Aslett M."/>
        </authorList>
    </citation>
    <scope>NUCLEOTIDE SEQUENCE [LARGE SCALE GENOMIC DNA]</scope>
    <source>
        <strain evidence="8">Edinburgh</strain>
    </source>
</reference>
<dbReference type="AlphaFoldDB" id="A0A5S6QNT5"/>
<dbReference type="GO" id="GO:0031588">
    <property type="term" value="C:nucleotide-activated protein kinase complex"/>
    <property type="evidence" value="ECO:0007669"/>
    <property type="project" value="TreeGrafter"/>
</dbReference>
<dbReference type="InterPro" id="IPR046342">
    <property type="entry name" value="CBS_dom_sf"/>
</dbReference>
<dbReference type="SMART" id="SM00116">
    <property type="entry name" value="CBS"/>
    <property type="match status" value="4"/>
</dbReference>
<evidence type="ECO:0000256" key="5">
    <source>
        <dbReference type="PROSITE-ProRule" id="PRU00703"/>
    </source>
</evidence>
<comment type="similarity">
    <text evidence="1">Belongs to the 5'-AMP-activated protein kinase gamma subunit family.</text>
</comment>